<dbReference type="GO" id="GO:0070507">
    <property type="term" value="P:regulation of microtubule cytoskeleton organization"/>
    <property type="evidence" value="ECO:0007669"/>
    <property type="project" value="InterPro"/>
</dbReference>
<evidence type="ECO:0000256" key="7">
    <source>
        <dbReference type="ARBA" id="ARBA00023212"/>
    </source>
</evidence>
<dbReference type="PANTHER" id="PTHR14594:SF1">
    <property type="entry name" value="CENTROSOMAL PROTEIN OF 70 KDA"/>
    <property type="match status" value="1"/>
</dbReference>
<comment type="function">
    <text evidence="8">Plays a role in the organization of both preexisting and nascent microtubules in interphase cells. During mitosis, required for the organization and orientation of the mitotic spindle.</text>
</comment>
<evidence type="ECO:0000256" key="3">
    <source>
        <dbReference type="ARBA" id="ARBA00018408"/>
    </source>
</evidence>
<dbReference type="PANTHER" id="PTHR14594">
    <property type="entry name" value="CENTROSOMAL PROTEIN OF 70 KDA"/>
    <property type="match status" value="1"/>
</dbReference>
<evidence type="ECO:0000313" key="12">
    <source>
        <dbReference type="Proteomes" id="UP000472277"/>
    </source>
</evidence>
<proteinExistence type="predicted"/>
<dbReference type="InterPro" id="IPR037692">
    <property type="entry name" value="CEP70"/>
</dbReference>
<organism evidence="11 12">
    <name type="scientific">Salmo trutta</name>
    <name type="common">Brown trout</name>
    <dbReference type="NCBI Taxonomy" id="8032"/>
    <lineage>
        <taxon>Eukaryota</taxon>
        <taxon>Metazoa</taxon>
        <taxon>Chordata</taxon>
        <taxon>Craniata</taxon>
        <taxon>Vertebrata</taxon>
        <taxon>Euteleostomi</taxon>
        <taxon>Actinopterygii</taxon>
        <taxon>Neopterygii</taxon>
        <taxon>Teleostei</taxon>
        <taxon>Protacanthopterygii</taxon>
        <taxon>Salmoniformes</taxon>
        <taxon>Salmonidae</taxon>
        <taxon>Salmoninae</taxon>
        <taxon>Salmo</taxon>
    </lineage>
</organism>
<feature type="region of interest" description="Disordered" evidence="10">
    <location>
        <begin position="178"/>
        <end position="222"/>
    </location>
</feature>
<comment type="subunit">
    <text evidence="2">Directly interacts with tubulin-gamma; this interaction determines centrosomal localization.</text>
</comment>
<reference evidence="11" key="1">
    <citation type="submission" date="2025-08" db="UniProtKB">
        <authorList>
            <consortium name="Ensembl"/>
        </authorList>
    </citation>
    <scope>IDENTIFICATION</scope>
</reference>
<evidence type="ECO:0000256" key="6">
    <source>
        <dbReference type="ARBA" id="ARBA00023054"/>
    </source>
</evidence>
<evidence type="ECO:0000256" key="9">
    <source>
        <dbReference type="SAM" id="Coils"/>
    </source>
</evidence>
<protein>
    <recommendedName>
        <fullName evidence="3">Centrosomal protein of 70 kDa</fullName>
    </recommendedName>
</protein>
<dbReference type="GO" id="GO:0060271">
    <property type="term" value="P:cilium assembly"/>
    <property type="evidence" value="ECO:0007669"/>
    <property type="project" value="InterPro"/>
</dbReference>
<dbReference type="Ensembl" id="ENSSTUT00000124171.1">
    <property type="protein sequence ID" value="ENSSTUP00000116086.1"/>
    <property type="gene ID" value="ENSSTUG00000051058.1"/>
</dbReference>
<accession>A0A674F6B7</accession>
<feature type="region of interest" description="Disordered" evidence="10">
    <location>
        <begin position="121"/>
        <end position="140"/>
    </location>
</feature>
<dbReference type="GO" id="GO:0005813">
    <property type="term" value="C:centrosome"/>
    <property type="evidence" value="ECO:0007669"/>
    <property type="project" value="UniProtKB-SubCell"/>
</dbReference>
<feature type="compositionally biased region" description="Low complexity" evidence="10">
    <location>
        <begin position="199"/>
        <end position="212"/>
    </location>
</feature>
<sequence>MEQEEQWDAVNRLLQHHGFKPVHFADPVANKNLADLVLLEKKSACDIRTMLRTMLTDSERRQTLIQELIQSNNQLKEEAQQHISRAARQSQRVTELEGVLDGVKSKLQDLEDSYIGKAAQQHSKVHQLQQDKRDAQKWGQGLEQKLSEEKDVVSQLQRKLYFTVTEEERRVARQNQVFQQIHKRSARPSSPVDQSLKADSGGSQTSDQSQSSMRITTGVSPNHKALLKSYQEQLKDTKAQREELRNEIQQLKQDLESRPTVKELKSYKEQLRRMDRLIRQSNMRWEKNYATVILLGYDEYSVYLPLSKAGASINSLYVFDSDFAGLFVLPDFQVLNDIRAVLTTSGAPLRLHRPRPSTSHPLSNRASEMVEFDELLSTLEMWADQLASLKDLHCALSKLMLRLLPWQPAGATSLMESVRVEDLMLLVDTLLEETNSGEDKVLRSPTKNTLQSMVSHFQKLFDITSLSGVYPRMNEVYTRLGEMTNAMRNLRDILALDDRAPLSEVVNQVASLVNSPEATVGHELHVLLGTNDIDSIILKVKEHEVFFPAFYFLVQELLQTLDVDCLDDIMPVLRSLKSRAE</sequence>
<evidence type="ECO:0000313" key="11">
    <source>
        <dbReference type="Ensembl" id="ENSSTUP00000116086.1"/>
    </source>
</evidence>
<feature type="coiled-coil region" evidence="9">
    <location>
        <begin position="61"/>
        <end position="113"/>
    </location>
</feature>
<feature type="coiled-coil region" evidence="9">
    <location>
        <begin position="227"/>
        <end position="284"/>
    </location>
</feature>
<dbReference type="GO" id="GO:0043015">
    <property type="term" value="F:gamma-tubulin binding"/>
    <property type="evidence" value="ECO:0007669"/>
    <property type="project" value="InterPro"/>
</dbReference>
<evidence type="ECO:0000256" key="8">
    <source>
        <dbReference type="ARBA" id="ARBA00025273"/>
    </source>
</evidence>
<keyword evidence="5" id="KW-0802">TPR repeat</keyword>
<comment type="subcellular location">
    <subcellularLocation>
        <location evidence="1">Cytoplasm</location>
        <location evidence="1">Cytoskeleton</location>
        <location evidence="1">Microtubule organizing center</location>
        <location evidence="1">Centrosome</location>
    </subcellularLocation>
</comment>
<evidence type="ECO:0000256" key="10">
    <source>
        <dbReference type="SAM" id="MobiDB-lite"/>
    </source>
</evidence>
<gene>
    <name evidence="11" type="primary">LOC115195991</name>
</gene>
<name>A0A674F6B7_SALTR</name>
<reference evidence="11" key="2">
    <citation type="submission" date="2025-09" db="UniProtKB">
        <authorList>
            <consortium name="Ensembl"/>
        </authorList>
    </citation>
    <scope>IDENTIFICATION</scope>
</reference>
<evidence type="ECO:0000256" key="2">
    <source>
        <dbReference type="ARBA" id="ARBA00011832"/>
    </source>
</evidence>
<keyword evidence="4" id="KW-0963">Cytoplasm</keyword>
<dbReference type="Proteomes" id="UP000472277">
    <property type="component" value="Chromosome 6"/>
</dbReference>
<keyword evidence="7" id="KW-0206">Cytoskeleton</keyword>
<evidence type="ECO:0000256" key="1">
    <source>
        <dbReference type="ARBA" id="ARBA00004300"/>
    </source>
</evidence>
<keyword evidence="6 9" id="KW-0175">Coiled coil</keyword>
<evidence type="ECO:0000256" key="5">
    <source>
        <dbReference type="ARBA" id="ARBA00022803"/>
    </source>
</evidence>
<keyword evidence="12" id="KW-1185">Reference proteome</keyword>
<dbReference type="GeneTree" id="ENSGT00390000009029"/>
<dbReference type="AlphaFoldDB" id="A0A674F6B7"/>
<evidence type="ECO:0000256" key="4">
    <source>
        <dbReference type="ARBA" id="ARBA00022490"/>
    </source>
</evidence>